<feature type="compositionally biased region" description="Basic and acidic residues" evidence="1">
    <location>
        <begin position="202"/>
        <end position="213"/>
    </location>
</feature>
<feature type="compositionally biased region" description="Polar residues" evidence="1">
    <location>
        <begin position="284"/>
        <end position="298"/>
    </location>
</feature>
<organism evidence="2 3">
    <name type="scientific">Stegodyphus mimosarum</name>
    <name type="common">African social velvet spider</name>
    <dbReference type="NCBI Taxonomy" id="407821"/>
    <lineage>
        <taxon>Eukaryota</taxon>
        <taxon>Metazoa</taxon>
        <taxon>Ecdysozoa</taxon>
        <taxon>Arthropoda</taxon>
        <taxon>Chelicerata</taxon>
        <taxon>Arachnida</taxon>
        <taxon>Araneae</taxon>
        <taxon>Araneomorphae</taxon>
        <taxon>Entelegynae</taxon>
        <taxon>Eresoidea</taxon>
        <taxon>Eresidae</taxon>
        <taxon>Stegodyphus</taxon>
    </lineage>
</organism>
<feature type="region of interest" description="Disordered" evidence="1">
    <location>
        <begin position="283"/>
        <end position="305"/>
    </location>
</feature>
<dbReference type="OrthoDB" id="6425472at2759"/>
<sequence length="305" mass="33964">MRPERPHRMNLQTQVSNPKVYTPKSEVADDDNLKLSNVLRKQRTNSLKHFFRSGKYRGSQKSLLETVSREHANFKKDLQAETSEDFGNNAEEACDDMDGKDSNTNSDEEVTIREVYEKPKETSKSNIDLVQKSPSASEPISIKRPHHTEASNASSDNHVLGKLAKEPSTSTLVNADSSLESTPPSNEKLNDESTKNSAEAEQGNKDVFSDVKSDGSGNNISLLHDPPTKPTHIVLPQKKLFSKFRAKRAVSLRIDGYHKDSDSASLSGLQKFYARNKRHKFLRTGSQPVSPTEINSPTFADKVPT</sequence>
<feature type="region of interest" description="Disordered" evidence="1">
    <location>
        <begin position="78"/>
        <end position="230"/>
    </location>
</feature>
<keyword evidence="3" id="KW-1185">Reference proteome</keyword>
<gene>
    <name evidence="2" type="ORF">X975_08076</name>
</gene>
<protein>
    <submittedName>
        <fullName evidence="2">Uncharacterized protein</fullName>
    </submittedName>
</protein>
<feature type="compositionally biased region" description="Polar residues" evidence="1">
    <location>
        <begin position="167"/>
        <end position="187"/>
    </location>
</feature>
<feature type="region of interest" description="Disordered" evidence="1">
    <location>
        <begin position="1"/>
        <end position="27"/>
    </location>
</feature>
<evidence type="ECO:0000256" key="1">
    <source>
        <dbReference type="SAM" id="MobiDB-lite"/>
    </source>
</evidence>
<name>A0A087T9G0_STEMI</name>
<reference evidence="2 3" key="1">
    <citation type="submission" date="2013-11" db="EMBL/GenBank/DDBJ databases">
        <title>Genome sequencing of Stegodyphus mimosarum.</title>
        <authorList>
            <person name="Bechsgaard J."/>
        </authorList>
    </citation>
    <scope>NUCLEOTIDE SEQUENCE [LARGE SCALE GENOMIC DNA]</scope>
</reference>
<proteinExistence type="predicted"/>
<dbReference type="Proteomes" id="UP000054359">
    <property type="component" value="Unassembled WGS sequence"/>
</dbReference>
<feature type="non-terminal residue" evidence="2">
    <location>
        <position position="305"/>
    </location>
</feature>
<feature type="compositionally biased region" description="Polar residues" evidence="1">
    <location>
        <begin position="124"/>
        <end position="138"/>
    </location>
</feature>
<evidence type="ECO:0000313" key="3">
    <source>
        <dbReference type="Proteomes" id="UP000054359"/>
    </source>
</evidence>
<feature type="compositionally biased region" description="Basic and acidic residues" evidence="1">
    <location>
        <begin position="110"/>
        <end position="123"/>
    </location>
</feature>
<feature type="compositionally biased region" description="Polar residues" evidence="1">
    <location>
        <begin position="10"/>
        <end position="19"/>
    </location>
</feature>
<dbReference type="EMBL" id="KK114131">
    <property type="protein sequence ID" value="KFM61749.1"/>
    <property type="molecule type" value="Genomic_DNA"/>
</dbReference>
<accession>A0A087T9G0</accession>
<evidence type="ECO:0000313" key="2">
    <source>
        <dbReference type="EMBL" id="KFM61749.1"/>
    </source>
</evidence>
<dbReference type="AlphaFoldDB" id="A0A087T9G0"/>